<dbReference type="EMBL" id="QEOB01000005">
    <property type="protein sequence ID" value="PVX84373.1"/>
    <property type="molecule type" value="Genomic_DNA"/>
</dbReference>
<organism evidence="8 9">
    <name type="scientific">Paraburkholderia unamae</name>
    <dbReference type="NCBI Taxonomy" id="219649"/>
    <lineage>
        <taxon>Bacteria</taxon>
        <taxon>Pseudomonadati</taxon>
        <taxon>Pseudomonadota</taxon>
        <taxon>Betaproteobacteria</taxon>
        <taxon>Burkholderiales</taxon>
        <taxon>Burkholderiaceae</taxon>
        <taxon>Paraburkholderia</taxon>
    </lineage>
</organism>
<reference evidence="8 9" key="1">
    <citation type="submission" date="2018-05" db="EMBL/GenBank/DDBJ databases">
        <title>Genomic Encyclopedia of Type Strains, Phase IV (KMG-V): Genome sequencing to study the core and pangenomes of soil and plant-associated prokaryotes.</title>
        <authorList>
            <person name="Whitman W."/>
        </authorList>
    </citation>
    <scope>NUCLEOTIDE SEQUENCE [LARGE SCALE GENOMIC DNA]</scope>
    <source>
        <strain evidence="8 9">SCZa-39</strain>
    </source>
</reference>
<evidence type="ECO:0000259" key="7">
    <source>
        <dbReference type="Pfam" id="PF00144"/>
    </source>
</evidence>
<dbReference type="InterPro" id="IPR012338">
    <property type="entry name" value="Beta-lactam/transpept-like"/>
</dbReference>
<protein>
    <recommendedName>
        <fullName evidence="2 6">Beta-lactamase</fullName>
        <ecNumber evidence="2 6">3.5.2.6</ecNumber>
    </recommendedName>
</protein>
<dbReference type="InterPro" id="IPR001586">
    <property type="entry name" value="Beta-lactam_class-C_AS"/>
</dbReference>
<dbReference type="EC" id="3.5.2.6" evidence="2 6"/>
<dbReference type="SUPFAM" id="SSF56601">
    <property type="entry name" value="beta-lactamase/transpeptidase-like"/>
    <property type="match status" value="1"/>
</dbReference>
<evidence type="ECO:0000313" key="8">
    <source>
        <dbReference type="EMBL" id="PVX84373.1"/>
    </source>
</evidence>
<dbReference type="PROSITE" id="PS00336">
    <property type="entry name" value="BETA_LACTAMASE_C"/>
    <property type="match status" value="1"/>
</dbReference>
<dbReference type="PANTHER" id="PTHR22935">
    <property type="entry name" value="PENICILLIN-BINDING PROTEIN"/>
    <property type="match status" value="1"/>
</dbReference>
<accession>A0ABX5KPP6</accession>
<dbReference type="RefSeq" id="WP_165841874.1">
    <property type="nucleotide sequence ID" value="NZ_QEOB01000005.1"/>
</dbReference>
<gene>
    <name evidence="8" type="ORF">C7402_105214</name>
</gene>
<keyword evidence="4 6" id="KW-0046">Antibiotic resistance</keyword>
<proteinExistence type="inferred from homology"/>
<dbReference type="InterPro" id="IPR051478">
    <property type="entry name" value="Beta-lactamase-like_AB/R"/>
</dbReference>
<evidence type="ECO:0000313" key="9">
    <source>
        <dbReference type="Proteomes" id="UP000245712"/>
    </source>
</evidence>
<dbReference type="Pfam" id="PF00144">
    <property type="entry name" value="Beta-lactamase"/>
    <property type="match status" value="1"/>
</dbReference>
<keyword evidence="3 6" id="KW-0378">Hydrolase</keyword>
<evidence type="ECO:0000256" key="1">
    <source>
        <dbReference type="ARBA" id="ARBA00007840"/>
    </source>
</evidence>
<evidence type="ECO:0000256" key="3">
    <source>
        <dbReference type="ARBA" id="ARBA00022801"/>
    </source>
</evidence>
<comment type="similarity">
    <text evidence="5">Belongs to the beta-lactamase family.</text>
</comment>
<dbReference type="InterPro" id="IPR001466">
    <property type="entry name" value="Beta-lactam-related"/>
</dbReference>
<evidence type="ECO:0000256" key="2">
    <source>
        <dbReference type="ARBA" id="ARBA00012865"/>
    </source>
</evidence>
<comment type="catalytic activity">
    <reaction evidence="6">
        <text>a beta-lactam + H2O = a substituted beta-amino acid</text>
        <dbReference type="Rhea" id="RHEA:20401"/>
        <dbReference type="ChEBI" id="CHEBI:15377"/>
        <dbReference type="ChEBI" id="CHEBI:35627"/>
        <dbReference type="ChEBI" id="CHEBI:140347"/>
        <dbReference type="EC" id="3.5.2.6"/>
    </reaction>
</comment>
<name>A0ABX5KPP6_9BURK</name>
<dbReference type="Proteomes" id="UP000245712">
    <property type="component" value="Unassembled WGS sequence"/>
</dbReference>
<keyword evidence="9" id="KW-1185">Reference proteome</keyword>
<dbReference type="Gene3D" id="3.40.710.10">
    <property type="entry name" value="DD-peptidase/beta-lactamase superfamily"/>
    <property type="match status" value="1"/>
</dbReference>
<evidence type="ECO:0000256" key="4">
    <source>
        <dbReference type="ARBA" id="ARBA00023251"/>
    </source>
</evidence>
<evidence type="ECO:0000256" key="6">
    <source>
        <dbReference type="RuleBase" id="RU361140"/>
    </source>
</evidence>
<dbReference type="PANTHER" id="PTHR22935:SF95">
    <property type="entry name" value="BETA-LACTAMASE-LIKE 1-RELATED"/>
    <property type="match status" value="1"/>
</dbReference>
<feature type="domain" description="Beta-lactamase-related" evidence="7">
    <location>
        <begin position="249"/>
        <end position="551"/>
    </location>
</feature>
<sequence length="584" mass="61713">MSADRPVPDGSYEGSLGPLPLILHVARHGSNLPMLTIDSPDQGAFGIECTEVTIDGRSLNFAVPSVSGAWSGALEADGLTLSGTWTQGGATALKWVRDTFVPAAMPSPIDGIWLGQLTVDKRSLRIQVTTRTDRHGRLSATLDSIDQRKTGLACANLSINGNAFSFDVPSVDGRWTGTLSADANRLTGRWAQRAEYPLDLERQTQPARVQPLPAPRMLPGLPPVPAAELGARLSCDFGDLLTTGWLSRGSAGGVVIGISQDGERSIVSFGAASDASIFEIGSVSKTFTGLLLAQMVAQGKAQLHEPVRALLPNGAVAKPAGEEITLLDLSTHHSGLPRLPANMQPADPEDPYADYDAQKLLAFVAAHGTGKAGQPGFSYSNLGAGLLGHALANRAGMPFIDLLDEQILRPLGMTDTAITLAPAQQARFIPGHAASGLPARPWNLNILAGAGGLRASAADLLTYLEAFCDPQSLRDAPGTSGHTLSAAFEDAQKPRVKVSDMLTMCLGWLYQPEDRTHWHTGGTGGYTSYAAFSRERRRAIVVLVNATAGDHGSPAEAIGRYVVERLEGRDAIWPGTALPEALKR</sequence>
<comment type="similarity">
    <text evidence="1 6">Belongs to the class-C beta-lactamase family.</text>
</comment>
<evidence type="ECO:0000256" key="5">
    <source>
        <dbReference type="ARBA" id="ARBA00038473"/>
    </source>
</evidence>
<comment type="caution">
    <text evidence="8">The sequence shown here is derived from an EMBL/GenBank/DDBJ whole genome shotgun (WGS) entry which is preliminary data.</text>
</comment>